<dbReference type="PANTHER" id="PTHR47843:SF2">
    <property type="entry name" value="BTB DOMAIN-CONTAINING PROTEIN"/>
    <property type="match status" value="1"/>
</dbReference>
<accession>A0A1L9T250</accession>
<dbReference type="RefSeq" id="XP_040697340.1">
    <property type="nucleotide sequence ID" value="XM_040853013.1"/>
</dbReference>
<dbReference type="STRING" id="1036612.A0A1L9T250"/>
<dbReference type="VEuPathDB" id="FungiDB:ASPSYDRAFT_94734"/>
<name>A0A1L9T250_9EURO</name>
<organism evidence="1 2">
    <name type="scientific">Aspergillus sydowii CBS 593.65</name>
    <dbReference type="NCBI Taxonomy" id="1036612"/>
    <lineage>
        <taxon>Eukaryota</taxon>
        <taxon>Fungi</taxon>
        <taxon>Dikarya</taxon>
        <taxon>Ascomycota</taxon>
        <taxon>Pezizomycotina</taxon>
        <taxon>Eurotiomycetes</taxon>
        <taxon>Eurotiomycetidae</taxon>
        <taxon>Eurotiales</taxon>
        <taxon>Aspergillaceae</taxon>
        <taxon>Aspergillus</taxon>
        <taxon>Aspergillus subgen. Nidulantes</taxon>
    </lineage>
</organism>
<dbReference type="GeneID" id="63769086"/>
<dbReference type="Gene3D" id="3.30.710.10">
    <property type="entry name" value="Potassium Channel Kv1.1, Chain A"/>
    <property type="match status" value="1"/>
</dbReference>
<dbReference type="PANTHER" id="PTHR47843">
    <property type="entry name" value="BTB DOMAIN-CONTAINING PROTEIN-RELATED"/>
    <property type="match status" value="1"/>
</dbReference>
<dbReference type="OrthoDB" id="6359816at2759"/>
<sequence>MSKEKSISYLDFLSSGMVSLQAGKSGPLFNIHGDLLGSKCKTIISAFQRGFEEAQKGVYTFQDTSAGTLGRFIEWAYTGDYPAVLSATTSALSETKEAENAGDKIEEEDGGRNRIATEGIDLVAENHPLLAHIQLYIFCSIYLIPDLQQLAFEKLSTCLIDLEKPDNLSTQLAVIAALRVAFLRLPPQDPLLDWLAQYAAYCVDELRLQKDFLDLLSESPLLSSRMILSLNPGSSPPWKTKTPKYFYAPYSPGENCGDYAN</sequence>
<dbReference type="AlphaFoldDB" id="A0A1L9T250"/>
<protein>
    <recommendedName>
        <fullName evidence="3">BTB domain-containing protein</fullName>
    </recommendedName>
</protein>
<evidence type="ECO:0008006" key="3">
    <source>
        <dbReference type="Google" id="ProtNLM"/>
    </source>
</evidence>
<evidence type="ECO:0000313" key="2">
    <source>
        <dbReference type="Proteomes" id="UP000184356"/>
    </source>
</evidence>
<dbReference type="EMBL" id="KV878597">
    <property type="protein sequence ID" value="OJJ53534.1"/>
    <property type="molecule type" value="Genomic_DNA"/>
</dbReference>
<dbReference type="InterPro" id="IPR011333">
    <property type="entry name" value="SKP1/BTB/POZ_sf"/>
</dbReference>
<reference evidence="2" key="1">
    <citation type="journal article" date="2017" name="Genome Biol.">
        <title>Comparative genomics reveals high biological diversity and specific adaptations in the industrially and medically important fungal genus Aspergillus.</title>
        <authorList>
            <person name="de Vries R.P."/>
            <person name="Riley R."/>
            <person name="Wiebenga A."/>
            <person name="Aguilar-Osorio G."/>
            <person name="Amillis S."/>
            <person name="Uchima C.A."/>
            <person name="Anderluh G."/>
            <person name="Asadollahi M."/>
            <person name="Askin M."/>
            <person name="Barry K."/>
            <person name="Battaglia E."/>
            <person name="Bayram O."/>
            <person name="Benocci T."/>
            <person name="Braus-Stromeyer S.A."/>
            <person name="Caldana C."/>
            <person name="Canovas D."/>
            <person name="Cerqueira G.C."/>
            <person name="Chen F."/>
            <person name="Chen W."/>
            <person name="Choi C."/>
            <person name="Clum A."/>
            <person name="Dos Santos R.A."/>
            <person name="Damasio A.R."/>
            <person name="Diallinas G."/>
            <person name="Emri T."/>
            <person name="Fekete E."/>
            <person name="Flipphi M."/>
            <person name="Freyberg S."/>
            <person name="Gallo A."/>
            <person name="Gournas C."/>
            <person name="Habgood R."/>
            <person name="Hainaut M."/>
            <person name="Harispe M.L."/>
            <person name="Henrissat B."/>
            <person name="Hilden K.S."/>
            <person name="Hope R."/>
            <person name="Hossain A."/>
            <person name="Karabika E."/>
            <person name="Karaffa L."/>
            <person name="Karanyi Z."/>
            <person name="Krasevec N."/>
            <person name="Kuo A."/>
            <person name="Kusch H."/>
            <person name="LaButti K."/>
            <person name="Lagendijk E.L."/>
            <person name="Lapidus A."/>
            <person name="Levasseur A."/>
            <person name="Lindquist E."/>
            <person name="Lipzen A."/>
            <person name="Logrieco A.F."/>
            <person name="MacCabe A."/>
            <person name="Maekelae M.R."/>
            <person name="Malavazi I."/>
            <person name="Melin P."/>
            <person name="Meyer V."/>
            <person name="Mielnichuk N."/>
            <person name="Miskei M."/>
            <person name="Molnar A.P."/>
            <person name="Mule G."/>
            <person name="Ngan C.Y."/>
            <person name="Orejas M."/>
            <person name="Orosz E."/>
            <person name="Ouedraogo J.P."/>
            <person name="Overkamp K.M."/>
            <person name="Park H.-S."/>
            <person name="Perrone G."/>
            <person name="Piumi F."/>
            <person name="Punt P.J."/>
            <person name="Ram A.F."/>
            <person name="Ramon A."/>
            <person name="Rauscher S."/>
            <person name="Record E."/>
            <person name="Riano-Pachon D.M."/>
            <person name="Robert V."/>
            <person name="Roehrig J."/>
            <person name="Ruller R."/>
            <person name="Salamov A."/>
            <person name="Salih N.S."/>
            <person name="Samson R.A."/>
            <person name="Sandor E."/>
            <person name="Sanguinetti M."/>
            <person name="Schuetze T."/>
            <person name="Sepcic K."/>
            <person name="Shelest E."/>
            <person name="Sherlock G."/>
            <person name="Sophianopoulou V."/>
            <person name="Squina F.M."/>
            <person name="Sun H."/>
            <person name="Susca A."/>
            <person name="Todd R.B."/>
            <person name="Tsang A."/>
            <person name="Unkles S.E."/>
            <person name="van de Wiele N."/>
            <person name="van Rossen-Uffink D."/>
            <person name="Oliveira J.V."/>
            <person name="Vesth T.C."/>
            <person name="Visser J."/>
            <person name="Yu J.-H."/>
            <person name="Zhou M."/>
            <person name="Andersen M.R."/>
            <person name="Archer D.B."/>
            <person name="Baker S.E."/>
            <person name="Benoit I."/>
            <person name="Brakhage A.A."/>
            <person name="Braus G.H."/>
            <person name="Fischer R."/>
            <person name="Frisvad J.C."/>
            <person name="Goldman G.H."/>
            <person name="Houbraken J."/>
            <person name="Oakley B."/>
            <person name="Pocsi I."/>
            <person name="Scazzocchio C."/>
            <person name="Seiboth B."/>
            <person name="vanKuyk P.A."/>
            <person name="Wortman J."/>
            <person name="Dyer P.S."/>
            <person name="Grigoriev I.V."/>
        </authorList>
    </citation>
    <scope>NUCLEOTIDE SEQUENCE [LARGE SCALE GENOMIC DNA]</scope>
    <source>
        <strain evidence="2">CBS 593.65</strain>
    </source>
</reference>
<evidence type="ECO:0000313" key="1">
    <source>
        <dbReference type="EMBL" id="OJJ53534.1"/>
    </source>
</evidence>
<keyword evidence="2" id="KW-1185">Reference proteome</keyword>
<proteinExistence type="predicted"/>
<gene>
    <name evidence="1" type="ORF">ASPSYDRAFT_94734</name>
</gene>
<dbReference type="Proteomes" id="UP000184356">
    <property type="component" value="Unassembled WGS sequence"/>
</dbReference>